<organism evidence="8 9">
    <name type="scientific">Candidatus Kutchimonas denitrificans</name>
    <dbReference type="NCBI Taxonomy" id="3056748"/>
    <lineage>
        <taxon>Bacteria</taxon>
        <taxon>Pseudomonadati</taxon>
        <taxon>Gemmatimonadota</taxon>
        <taxon>Gemmatimonadia</taxon>
        <taxon>Candidatus Palauibacterales</taxon>
        <taxon>Candidatus Palauibacteraceae</taxon>
        <taxon>Candidatus Kutchimonas</taxon>
    </lineage>
</organism>
<keyword evidence="5 7" id="KW-0472">Membrane</keyword>
<feature type="transmembrane region" description="Helical" evidence="7">
    <location>
        <begin position="193"/>
        <end position="211"/>
    </location>
</feature>
<feature type="transmembrane region" description="Helical" evidence="7">
    <location>
        <begin position="523"/>
        <end position="545"/>
    </location>
</feature>
<feature type="transmembrane region" description="Helical" evidence="7">
    <location>
        <begin position="6"/>
        <end position="24"/>
    </location>
</feature>
<comment type="subcellular location">
    <subcellularLocation>
        <location evidence="1">Membrane</location>
        <topology evidence="1">Multi-pass membrane protein</topology>
    </subcellularLocation>
</comment>
<dbReference type="GO" id="GO:0005886">
    <property type="term" value="C:plasma membrane"/>
    <property type="evidence" value="ECO:0007669"/>
    <property type="project" value="TreeGrafter"/>
</dbReference>
<dbReference type="GO" id="GO:0005412">
    <property type="term" value="F:D-glucose:sodium symporter activity"/>
    <property type="evidence" value="ECO:0007669"/>
    <property type="project" value="TreeGrafter"/>
</dbReference>
<feature type="transmembrane region" description="Helical" evidence="7">
    <location>
        <begin position="460"/>
        <end position="481"/>
    </location>
</feature>
<dbReference type="InterPro" id="IPR038377">
    <property type="entry name" value="Na/Glc_symporter_sf"/>
</dbReference>
<feature type="transmembrane region" description="Helical" evidence="7">
    <location>
        <begin position="381"/>
        <end position="401"/>
    </location>
</feature>
<dbReference type="PROSITE" id="PS50283">
    <property type="entry name" value="NA_SOLUT_SYMP_3"/>
    <property type="match status" value="1"/>
</dbReference>
<proteinExistence type="inferred from homology"/>
<evidence type="ECO:0000256" key="6">
    <source>
        <dbReference type="RuleBase" id="RU362091"/>
    </source>
</evidence>
<evidence type="ECO:0000313" key="8">
    <source>
        <dbReference type="EMBL" id="NIR74344.1"/>
    </source>
</evidence>
<feature type="transmembrane region" description="Helical" evidence="7">
    <location>
        <begin position="434"/>
        <end position="454"/>
    </location>
</feature>
<comment type="similarity">
    <text evidence="2 6">Belongs to the sodium:solute symporter (SSF) (TC 2.A.21) family.</text>
</comment>
<dbReference type="PANTHER" id="PTHR11819:SF77">
    <property type="entry name" value="SODIUM_GLUCOSE COTRANSPORT PROTEIN"/>
    <property type="match status" value="1"/>
</dbReference>
<sequence length="578" mass="62986">MITVDWLVVGAYLAGTLLVGIWFSRRGAKSFADFFVGGRALPWWLAGTSMAATTFSVDTPLYVTGLVARRGIAGNWEWWAFAITHVLMIYLFARLWRRAEIYTDIELTELRYGGRPAALLRGVRAFIFAVPINCIGMGYAMLAMRKVIEALDIAGPLGALPGEPRLWIVFGISVIVLVYAGLAGLWGVVATDFVQFVLALLGALLVVGFALPDVGGIGGLKITLVERGLGDRLDFMPWSDVAQLSMTTFLAYIGIQWWAFRNSDGGGQFIQRFISSKTERDAQKAAWLFNILHYVVRTWPWIVVGLIALILYPGLADPEIGYIELMLDYLPAGLLGLVVASFLAAFMSTVSTQINWGASYVVNDLYLRWAHPEAGDTERVLVGRLASVVIVGLAGVAAFFADDIGTVFRFMIAIGTGPGAVLILRWFWWRVNAWAELAAMLAGMGIALLSYLPTFEGMEFGVRLAVTAFGSAAIWIPAMFLTRPESEETLAEFYRRTRPGGPGWRRQRERTGLEPLQNLGSDVASGIAGIVLLFALLFGVGSAVLADWRNALLALAAAAAASVVLRWLKGVRSDVGLA</sequence>
<feature type="transmembrane region" description="Helical" evidence="7">
    <location>
        <begin position="36"/>
        <end position="56"/>
    </location>
</feature>
<keyword evidence="3 7" id="KW-0812">Transmembrane</keyword>
<dbReference type="Pfam" id="PF00474">
    <property type="entry name" value="SSF"/>
    <property type="match status" value="1"/>
</dbReference>
<evidence type="ECO:0000313" key="9">
    <source>
        <dbReference type="Proteomes" id="UP000702544"/>
    </source>
</evidence>
<feature type="transmembrane region" description="Helical" evidence="7">
    <location>
        <begin position="164"/>
        <end position="186"/>
    </location>
</feature>
<feature type="transmembrane region" description="Helical" evidence="7">
    <location>
        <begin position="287"/>
        <end position="312"/>
    </location>
</feature>
<protein>
    <submittedName>
        <fullName evidence="8">Na+:solute symporter</fullName>
    </submittedName>
</protein>
<reference evidence="8 9" key="1">
    <citation type="submission" date="2020-01" db="EMBL/GenBank/DDBJ databases">
        <title>Genomes assembled from Gulf of Kutch pelagic sediment metagenomes.</title>
        <authorList>
            <person name="Chandrashekar M."/>
            <person name="Mahajan M.S."/>
            <person name="Dave K.J."/>
            <person name="Vatsa P."/>
            <person name="Nathani N.M."/>
        </authorList>
    </citation>
    <scope>NUCLEOTIDE SEQUENCE [LARGE SCALE GENOMIC DNA]</scope>
    <source>
        <strain evidence="8">KS3-K002</strain>
    </source>
</reference>
<evidence type="ECO:0000256" key="7">
    <source>
        <dbReference type="SAM" id="Phobius"/>
    </source>
</evidence>
<name>A0AAE4Z6N9_9BACT</name>
<evidence type="ECO:0000256" key="2">
    <source>
        <dbReference type="ARBA" id="ARBA00006434"/>
    </source>
</evidence>
<evidence type="ECO:0000256" key="5">
    <source>
        <dbReference type="ARBA" id="ARBA00023136"/>
    </source>
</evidence>
<evidence type="ECO:0000256" key="3">
    <source>
        <dbReference type="ARBA" id="ARBA00022692"/>
    </source>
</evidence>
<dbReference type="EMBL" id="JAACAK010000036">
    <property type="protein sequence ID" value="NIR74344.1"/>
    <property type="molecule type" value="Genomic_DNA"/>
</dbReference>
<feature type="transmembrane region" description="Helical" evidence="7">
    <location>
        <begin position="76"/>
        <end position="93"/>
    </location>
</feature>
<gene>
    <name evidence="8" type="ORF">GWO12_04425</name>
</gene>
<dbReference type="InterPro" id="IPR001734">
    <property type="entry name" value="Na/solute_symporter"/>
</dbReference>
<dbReference type="PANTHER" id="PTHR11819">
    <property type="entry name" value="SOLUTE CARRIER FAMILY 5"/>
    <property type="match status" value="1"/>
</dbReference>
<evidence type="ECO:0000256" key="1">
    <source>
        <dbReference type="ARBA" id="ARBA00004141"/>
    </source>
</evidence>
<dbReference type="CDD" id="cd11477">
    <property type="entry name" value="SLC5sbd_u1"/>
    <property type="match status" value="1"/>
</dbReference>
<feature type="transmembrane region" description="Helical" evidence="7">
    <location>
        <begin position="332"/>
        <end position="350"/>
    </location>
</feature>
<dbReference type="AlphaFoldDB" id="A0AAE4Z6N9"/>
<feature type="transmembrane region" description="Helical" evidence="7">
    <location>
        <begin position="551"/>
        <end position="568"/>
    </location>
</feature>
<evidence type="ECO:0000256" key="4">
    <source>
        <dbReference type="ARBA" id="ARBA00022989"/>
    </source>
</evidence>
<feature type="transmembrane region" description="Helical" evidence="7">
    <location>
        <begin position="407"/>
        <end position="427"/>
    </location>
</feature>
<dbReference type="Gene3D" id="1.20.1730.10">
    <property type="entry name" value="Sodium/glucose cotransporter"/>
    <property type="match status" value="1"/>
</dbReference>
<feature type="transmembrane region" description="Helical" evidence="7">
    <location>
        <begin position="125"/>
        <end position="144"/>
    </location>
</feature>
<dbReference type="Proteomes" id="UP000702544">
    <property type="component" value="Unassembled WGS sequence"/>
</dbReference>
<accession>A0AAE4Z6N9</accession>
<comment type="caution">
    <text evidence="8">The sequence shown here is derived from an EMBL/GenBank/DDBJ whole genome shotgun (WGS) entry which is preliminary data.</text>
</comment>
<keyword evidence="4 7" id="KW-1133">Transmembrane helix</keyword>